<evidence type="ECO:0000259" key="16">
    <source>
        <dbReference type="PROSITE" id="PS51843"/>
    </source>
</evidence>
<keyword evidence="6 14" id="KW-0805">Transcription regulation</keyword>
<evidence type="ECO:0000256" key="6">
    <source>
        <dbReference type="ARBA" id="ARBA00023015"/>
    </source>
</evidence>
<dbReference type="EnsemblMetazoa" id="G18644.1">
    <property type="protein sequence ID" value="G18644.1:cds"/>
    <property type="gene ID" value="G18644"/>
</dbReference>
<dbReference type="GO" id="GO:0005654">
    <property type="term" value="C:nucleoplasm"/>
    <property type="evidence" value="ECO:0007669"/>
    <property type="project" value="UniProtKB-ARBA"/>
</dbReference>
<keyword evidence="4 14" id="KW-0863">Zinc-finger</keyword>
<dbReference type="InterPro" id="IPR001628">
    <property type="entry name" value="Znf_hrmn_rcpt"/>
</dbReference>
<dbReference type="SMART" id="SM00430">
    <property type="entry name" value="HOLI"/>
    <property type="match status" value="1"/>
</dbReference>
<dbReference type="Pfam" id="PF00104">
    <property type="entry name" value="Hormone_recep"/>
    <property type="match status" value="1"/>
</dbReference>
<dbReference type="PANTHER" id="PTHR24083">
    <property type="entry name" value="NUCLEAR HORMONE RECEPTOR"/>
    <property type="match status" value="1"/>
</dbReference>
<protein>
    <recommendedName>
        <fullName evidence="11">Nuclear receptor subfamily 2 group E member 1</fullName>
    </recommendedName>
    <alternativeName>
        <fullName evidence="13">Nuclear receptor TLX</fullName>
    </alternativeName>
    <alternativeName>
        <fullName evidence="12">Protein tailless homolog</fullName>
    </alternativeName>
</protein>
<dbReference type="AlphaFoldDB" id="A0A8W8JDI9"/>
<evidence type="ECO:0000256" key="11">
    <source>
        <dbReference type="ARBA" id="ARBA00040364"/>
    </source>
</evidence>
<evidence type="ECO:0000256" key="14">
    <source>
        <dbReference type="RuleBase" id="RU004334"/>
    </source>
</evidence>
<dbReference type="Proteomes" id="UP000005408">
    <property type="component" value="Unassembled WGS sequence"/>
</dbReference>
<dbReference type="GO" id="GO:1990837">
    <property type="term" value="F:sequence-specific double-stranded DNA binding"/>
    <property type="evidence" value="ECO:0007669"/>
    <property type="project" value="UniProtKB-ARBA"/>
</dbReference>
<evidence type="ECO:0000259" key="15">
    <source>
        <dbReference type="PROSITE" id="PS51030"/>
    </source>
</evidence>
<dbReference type="PROSITE" id="PS00031">
    <property type="entry name" value="NUCLEAR_REC_DBD_1"/>
    <property type="match status" value="1"/>
</dbReference>
<evidence type="ECO:0000256" key="10">
    <source>
        <dbReference type="ARBA" id="ARBA00023242"/>
    </source>
</evidence>
<dbReference type="CDD" id="cd07163">
    <property type="entry name" value="NR_DBD_TLX"/>
    <property type="match status" value="1"/>
</dbReference>
<dbReference type="FunFam" id="1.10.565.10:FF:000019">
    <property type="entry name" value="Nuclear receptor subfamily 2 group E member 1"/>
    <property type="match status" value="1"/>
</dbReference>
<dbReference type="CDD" id="cd06950">
    <property type="entry name" value="NR_LBD_Tlx_PNR_like"/>
    <property type="match status" value="1"/>
</dbReference>
<dbReference type="InterPro" id="IPR050274">
    <property type="entry name" value="Nuclear_hormone_rcpt_NR2"/>
</dbReference>
<dbReference type="PRINTS" id="PR00398">
    <property type="entry name" value="STRDHORMONER"/>
</dbReference>
<keyword evidence="5 14" id="KW-0862">Zinc</keyword>
<name>A0A8W8JDI9_MAGGI</name>
<evidence type="ECO:0000256" key="8">
    <source>
        <dbReference type="ARBA" id="ARBA00023163"/>
    </source>
</evidence>
<evidence type="ECO:0000313" key="17">
    <source>
        <dbReference type="EnsemblMetazoa" id="G18644.1:cds"/>
    </source>
</evidence>
<evidence type="ECO:0000256" key="5">
    <source>
        <dbReference type="ARBA" id="ARBA00022833"/>
    </source>
</evidence>
<keyword evidence="3 14" id="KW-0479">Metal-binding</keyword>
<dbReference type="PROSITE" id="PS51843">
    <property type="entry name" value="NR_LBD"/>
    <property type="match status" value="1"/>
</dbReference>
<dbReference type="GO" id="GO:0008270">
    <property type="term" value="F:zinc ion binding"/>
    <property type="evidence" value="ECO:0007669"/>
    <property type="project" value="UniProtKB-KW"/>
</dbReference>
<evidence type="ECO:0000313" key="18">
    <source>
        <dbReference type="Proteomes" id="UP000005408"/>
    </source>
</evidence>
<feature type="domain" description="NR LBD" evidence="16">
    <location>
        <begin position="148"/>
        <end position="378"/>
    </location>
</feature>
<evidence type="ECO:0000256" key="9">
    <source>
        <dbReference type="ARBA" id="ARBA00023170"/>
    </source>
</evidence>
<evidence type="ECO:0000256" key="13">
    <source>
        <dbReference type="ARBA" id="ARBA00042524"/>
    </source>
</evidence>
<dbReference type="GO" id="GO:0007399">
    <property type="term" value="P:nervous system development"/>
    <property type="evidence" value="ECO:0007669"/>
    <property type="project" value="UniProtKB-ARBA"/>
</dbReference>
<dbReference type="PRINTS" id="PR00047">
    <property type="entry name" value="STROIDFINGER"/>
</dbReference>
<proteinExistence type="inferred from homology"/>
<dbReference type="FunFam" id="3.30.50.10:FF:000019">
    <property type="entry name" value="Nuclear receptor subfamily 2 group E member"/>
    <property type="match status" value="1"/>
</dbReference>
<keyword evidence="8 14" id="KW-0804">Transcription</keyword>
<evidence type="ECO:0000256" key="2">
    <source>
        <dbReference type="ARBA" id="ARBA00022473"/>
    </source>
</evidence>
<dbReference type="Gene3D" id="1.10.565.10">
    <property type="entry name" value="Retinoid X Receptor"/>
    <property type="match status" value="1"/>
</dbReference>
<keyword evidence="10 14" id="KW-0539">Nucleus</keyword>
<accession>A0A8W8JDI9</accession>
<dbReference type="PROSITE" id="PS51030">
    <property type="entry name" value="NUCLEAR_REC_DBD_2"/>
    <property type="match status" value="1"/>
</dbReference>
<dbReference type="GO" id="GO:0000981">
    <property type="term" value="F:DNA-binding transcription factor activity, RNA polymerase II-specific"/>
    <property type="evidence" value="ECO:0007669"/>
    <property type="project" value="UniProtKB-ARBA"/>
</dbReference>
<dbReference type="InterPro" id="IPR013088">
    <property type="entry name" value="Znf_NHR/GATA"/>
</dbReference>
<feature type="domain" description="Nuclear receptor" evidence="15">
    <location>
        <begin position="14"/>
        <end position="91"/>
    </location>
</feature>
<evidence type="ECO:0000256" key="7">
    <source>
        <dbReference type="ARBA" id="ARBA00023125"/>
    </source>
</evidence>
<sequence length="419" mass="46752">MNKVAGTSSRILTDIPCKVCQDHSSGKHYGIYACDGCAGFFKRSIRRNRQYICKSRGQGTCPVDKTHRNQCRACRLKKCLEAGMNKDAVQHERGPRNSTIRRQVAMYLKETRDYGAFVAQTPFRPPYLPSCYGLDPMANGVDLGTVTPPSPVSPGILCQPTPKYPHEIMQAYSSNPEAMCEVAARLLFMSVKWAKNVPAFLGLPFRDQVMLLEEGWRELFVLGAAQFQMPVEAGPLLAVAGLNTEDAPAEKVVSFMTEIRALQEIISKFKSLQVDPTEFACLKGIVLFKTAFGNSQNSDEKSLQDIHTVAGLQDQAQLTLSKYIQATYPTQPFRFGKLLLSIPTLKTVCGNTIAELFFRKTIGKQVRKSIPEVAAAIDRKQKTDLKPDRRRSCQQEARISEELPSIPLNWSSVHIIFNI</sequence>
<evidence type="ECO:0000256" key="12">
    <source>
        <dbReference type="ARBA" id="ARBA00041813"/>
    </source>
</evidence>
<evidence type="ECO:0000256" key="1">
    <source>
        <dbReference type="ARBA" id="ARBA00004123"/>
    </source>
</evidence>
<keyword evidence="18" id="KW-1185">Reference proteome</keyword>
<keyword evidence="2" id="KW-0217">Developmental protein</keyword>
<evidence type="ECO:0000256" key="3">
    <source>
        <dbReference type="ARBA" id="ARBA00022723"/>
    </source>
</evidence>
<comment type="similarity">
    <text evidence="14">Belongs to the nuclear hormone receptor family.</text>
</comment>
<dbReference type="InterPro" id="IPR001723">
    <property type="entry name" value="Nuclear_hrmn_rcpt"/>
</dbReference>
<dbReference type="InterPro" id="IPR000536">
    <property type="entry name" value="Nucl_hrmn_rcpt_lig-bd"/>
</dbReference>
<dbReference type="SUPFAM" id="SSF57716">
    <property type="entry name" value="Glucocorticoid receptor-like (DNA-binding domain)"/>
    <property type="match status" value="1"/>
</dbReference>
<evidence type="ECO:0000256" key="4">
    <source>
        <dbReference type="ARBA" id="ARBA00022771"/>
    </source>
</evidence>
<organism evidence="17 18">
    <name type="scientific">Magallana gigas</name>
    <name type="common">Pacific oyster</name>
    <name type="synonym">Crassostrea gigas</name>
    <dbReference type="NCBI Taxonomy" id="29159"/>
    <lineage>
        <taxon>Eukaryota</taxon>
        <taxon>Metazoa</taxon>
        <taxon>Spiralia</taxon>
        <taxon>Lophotrochozoa</taxon>
        <taxon>Mollusca</taxon>
        <taxon>Bivalvia</taxon>
        <taxon>Autobranchia</taxon>
        <taxon>Pteriomorphia</taxon>
        <taxon>Ostreida</taxon>
        <taxon>Ostreoidea</taxon>
        <taxon>Ostreidae</taxon>
        <taxon>Magallana</taxon>
    </lineage>
</organism>
<dbReference type="Pfam" id="PF00105">
    <property type="entry name" value="zf-C4"/>
    <property type="match status" value="1"/>
</dbReference>
<dbReference type="Gene3D" id="3.30.50.10">
    <property type="entry name" value="Erythroid Transcription Factor GATA-1, subunit A"/>
    <property type="match status" value="1"/>
</dbReference>
<keyword evidence="9 14" id="KW-0675">Receptor</keyword>
<dbReference type="InterPro" id="IPR035500">
    <property type="entry name" value="NHR-like_dom_sf"/>
</dbReference>
<reference evidence="17" key="1">
    <citation type="submission" date="2022-08" db="UniProtKB">
        <authorList>
            <consortium name="EnsemblMetazoa"/>
        </authorList>
    </citation>
    <scope>IDENTIFICATION</scope>
    <source>
        <strain evidence="17">05x7-T-G4-1.051#20</strain>
    </source>
</reference>
<comment type="subcellular location">
    <subcellularLocation>
        <location evidence="1 14">Nucleus</location>
    </subcellularLocation>
</comment>
<dbReference type="SUPFAM" id="SSF48508">
    <property type="entry name" value="Nuclear receptor ligand-binding domain"/>
    <property type="match status" value="1"/>
</dbReference>
<dbReference type="SMART" id="SM00399">
    <property type="entry name" value="ZnF_C4"/>
    <property type="match status" value="1"/>
</dbReference>
<keyword evidence="7 14" id="KW-0238">DNA-binding</keyword>